<keyword evidence="1" id="KW-0732">Signal</keyword>
<dbReference type="RefSeq" id="WP_138450841.1">
    <property type="nucleotide sequence ID" value="NZ_VBUT01000009.1"/>
</dbReference>
<proteinExistence type="predicted"/>
<accession>A0A5R8NGM1</accession>
<evidence type="ECO:0000256" key="1">
    <source>
        <dbReference type="SAM" id="SignalP"/>
    </source>
</evidence>
<protein>
    <recommendedName>
        <fullName evidence="6">Secreted protein</fullName>
    </recommendedName>
</protein>
<reference evidence="4 5" key="1">
    <citation type="submission" date="2019-05" db="EMBL/GenBank/DDBJ databases">
        <title>Genomes sequences of two Nocardia cyriacigeorgica environmental isolates, type strains Nocardia asteroides ATCC 19247 and Nocardia cyriacigeorgica DSM 44484.</title>
        <authorList>
            <person name="Vautrin F."/>
            <person name="Bergeron E."/>
            <person name="Dubost A."/>
            <person name="Abrouk D."/>
            <person name="Rodriguez Nava V."/>
            <person name="Pujic P."/>
        </authorList>
    </citation>
    <scope>NUCLEOTIDE SEQUENCE [LARGE SCALE GENOMIC DNA]</scope>
    <source>
        <strain evidence="3 5">EML 1456</strain>
        <strain evidence="2 4">EML 446</strain>
    </source>
</reference>
<dbReference type="OrthoDB" id="4571480at2"/>
<dbReference type="EMBL" id="VBUT01000009">
    <property type="protein sequence ID" value="TLF74842.1"/>
    <property type="molecule type" value="Genomic_DNA"/>
</dbReference>
<feature type="signal peptide" evidence="1">
    <location>
        <begin position="1"/>
        <end position="27"/>
    </location>
</feature>
<evidence type="ECO:0000313" key="5">
    <source>
        <dbReference type="Proteomes" id="UP000308349"/>
    </source>
</evidence>
<organism evidence="2 4">
    <name type="scientific">Nocardia cyriacigeorgica</name>
    <dbReference type="NCBI Taxonomy" id="135487"/>
    <lineage>
        <taxon>Bacteria</taxon>
        <taxon>Bacillati</taxon>
        <taxon>Actinomycetota</taxon>
        <taxon>Actinomycetes</taxon>
        <taxon>Mycobacteriales</taxon>
        <taxon>Nocardiaceae</taxon>
        <taxon>Nocardia</taxon>
    </lineage>
</organism>
<dbReference type="Proteomes" id="UP000308349">
    <property type="component" value="Unassembled WGS sequence"/>
</dbReference>
<dbReference type="AlphaFoldDB" id="A0A5R8NGM1"/>
<evidence type="ECO:0000313" key="2">
    <source>
        <dbReference type="EMBL" id="TLF74842.1"/>
    </source>
</evidence>
<gene>
    <name evidence="2" type="ORF">FEK34_22890</name>
    <name evidence="3" type="ORF">FEK35_11675</name>
</gene>
<evidence type="ECO:0008006" key="6">
    <source>
        <dbReference type="Google" id="ProtNLM"/>
    </source>
</evidence>
<name>A0A5R8NGM1_9NOCA</name>
<dbReference type="EMBL" id="VBUU01000009">
    <property type="protein sequence ID" value="TLG12161.1"/>
    <property type="molecule type" value="Genomic_DNA"/>
</dbReference>
<evidence type="ECO:0000313" key="4">
    <source>
        <dbReference type="Proteomes" id="UP000306378"/>
    </source>
</evidence>
<comment type="caution">
    <text evidence="2">The sequence shown here is derived from an EMBL/GenBank/DDBJ whole genome shotgun (WGS) entry which is preliminary data.</text>
</comment>
<evidence type="ECO:0000313" key="3">
    <source>
        <dbReference type="EMBL" id="TLG12161.1"/>
    </source>
</evidence>
<feature type="chain" id="PRO_5036149999" description="Secreted protein" evidence="1">
    <location>
        <begin position="28"/>
        <end position="115"/>
    </location>
</feature>
<sequence length="115" mass="11792">MRFARAAMGAAALTALAAGFCAPAAQAAPPGYVTCGATPVGSRLDVTCTNTDVGAGTGTLVGLCSNLRILYEAHFRLAGNSSGTFSQDCGPGAQPIWWHTPGITDYQQMLQNRGT</sequence>
<dbReference type="Proteomes" id="UP000306378">
    <property type="component" value="Unassembled WGS sequence"/>
</dbReference>